<name>A0A425B275_NEIME</name>
<gene>
    <name evidence="1" type="ORF">COH52_07475</name>
</gene>
<dbReference type="Pfam" id="PF05954">
    <property type="entry name" value="Phage_GPD"/>
    <property type="match status" value="1"/>
</dbReference>
<protein>
    <submittedName>
        <fullName evidence="1">Late control protein</fullName>
    </submittedName>
</protein>
<dbReference type="Proteomes" id="UP000283666">
    <property type="component" value="Unassembled WGS sequence"/>
</dbReference>
<evidence type="ECO:0000313" key="2">
    <source>
        <dbReference type="Proteomes" id="UP000283666"/>
    </source>
</evidence>
<evidence type="ECO:0000313" key="1">
    <source>
        <dbReference type="EMBL" id="RQK77891.1"/>
    </source>
</evidence>
<reference evidence="1 2" key="1">
    <citation type="submission" date="2017-09" db="EMBL/GenBank/DDBJ databases">
        <title>Phenotypic and genotypic characterization of Colombian isolates of Neisseria meningitidis recovered from invasive disease.</title>
        <authorList>
            <person name="Duarte C."/>
            <person name="Gabastou J.M."/>
            <person name="Moreno J."/>
        </authorList>
    </citation>
    <scope>NUCLEOTIDE SEQUENCE [LARGE SCALE GENOMIC DNA]</scope>
    <source>
        <strain evidence="1 2">INS-Nm1012</strain>
    </source>
</reference>
<dbReference type="EMBL" id="NWZY01000019">
    <property type="protein sequence ID" value="RQK77891.1"/>
    <property type="molecule type" value="Genomic_DNA"/>
</dbReference>
<organism evidence="1 2">
    <name type="scientific">Neisseria meningitidis</name>
    <dbReference type="NCBI Taxonomy" id="487"/>
    <lineage>
        <taxon>Bacteria</taxon>
        <taxon>Pseudomonadati</taxon>
        <taxon>Pseudomonadota</taxon>
        <taxon>Betaproteobacteria</taxon>
        <taxon>Neisseriales</taxon>
        <taxon>Neisseriaceae</taxon>
        <taxon>Neisseria</taxon>
    </lineage>
</organism>
<dbReference type="SUPFAM" id="SSF69279">
    <property type="entry name" value="Phage tail proteins"/>
    <property type="match status" value="1"/>
</dbReference>
<accession>A0A425B275</accession>
<comment type="caution">
    <text evidence="1">The sequence shown here is derived from an EMBL/GenBank/DDBJ whole genome shotgun (WGS) entry which is preliminary data.</text>
</comment>
<proteinExistence type="predicted"/>
<sequence>MDILKTAETIQSGAAGIYNRLSAIAVGGSLTPAARLTIDGKPFGTDAQSRIISINLTDKSGFEADELTVTLSDHDGRLAFPPISAEIRLFLGYKETGLVDKGSYKITELSWAGAPDTLTLTALAADVSDKFSEARERSWHKTDLKKIIETIAAEHGYIPIVGKAWQNEKIAHIDQSNESNAAFLSRLAERYDAIATVKHGRLLFVSAGEAATADGKPLPTVRIVRQSGDSYSFKQTDTESYNGVRAYYIDRKTNKKHEIVITEDNYDPIRKTVVKTYRYKTKRKDGKTHKTTVKEIKETKKADISGKKIKTLRHTYQSPKTAATGARAAFKKLKRGALEFEITLAAGRPDIAPESPVILQGFKDEIDAEKWVGAEAAHTLDSGGYTTAVKLKSKIEIEAAQYEGEVRAQTAGR</sequence>
<dbReference type="AlphaFoldDB" id="A0A425B275"/>